<dbReference type="Pfam" id="PF00857">
    <property type="entry name" value="Isochorismatase"/>
    <property type="match status" value="1"/>
</dbReference>
<proteinExistence type="predicted"/>
<evidence type="ECO:0000313" key="3">
    <source>
        <dbReference type="EMBL" id="QQR37073.1"/>
    </source>
</evidence>
<organism evidence="3 4">
    <name type="scientific">Devosia oryziradicis</name>
    <dbReference type="NCBI Taxonomy" id="2801335"/>
    <lineage>
        <taxon>Bacteria</taxon>
        <taxon>Pseudomonadati</taxon>
        <taxon>Pseudomonadota</taxon>
        <taxon>Alphaproteobacteria</taxon>
        <taxon>Hyphomicrobiales</taxon>
        <taxon>Devosiaceae</taxon>
        <taxon>Devosia</taxon>
    </lineage>
</organism>
<reference evidence="3 4" key="1">
    <citation type="submission" date="2021-01" db="EMBL/GenBank/DDBJ databases">
        <title>Genome seq and assembly of Devosia sp. G19.</title>
        <authorList>
            <person name="Chhetri G."/>
        </authorList>
    </citation>
    <scope>NUCLEOTIDE SEQUENCE [LARGE SCALE GENOMIC DNA]</scope>
    <source>
        <strain evidence="3 4">G19</strain>
    </source>
</reference>
<dbReference type="Gene3D" id="3.40.50.850">
    <property type="entry name" value="Isochorismatase-like"/>
    <property type="match status" value="1"/>
</dbReference>
<sequence>MPELITRPRRALIVVDVQNDYDGGNLPIEYPPFSETVKHVGQAMDIATAHGIPVVVIRMNLPETAKVFAKGTHGAELHPEVASRPHDHLIGKTQPSAFTGTDLELWLRQRQIDTVTVVGYMTHNCDLSTVIHAMHMGFAVELLDDATGAVPYSNAAGSATAEEIHRVSLVIMQARFAAVLSTADWGAHVAGGTLPHRDTLYESNLRARRVA</sequence>
<accession>A0ABX7BYS1</accession>
<keyword evidence="1 3" id="KW-0378">Hydrolase</keyword>
<dbReference type="PANTHER" id="PTHR43540:SF6">
    <property type="entry name" value="ISOCHORISMATASE-LIKE DOMAIN-CONTAINING PROTEIN"/>
    <property type="match status" value="1"/>
</dbReference>
<dbReference type="InterPro" id="IPR050272">
    <property type="entry name" value="Isochorismatase-like_hydrls"/>
</dbReference>
<evidence type="ECO:0000313" key="4">
    <source>
        <dbReference type="Proteomes" id="UP000595460"/>
    </source>
</evidence>
<dbReference type="PANTHER" id="PTHR43540">
    <property type="entry name" value="PEROXYUREIDOACRYLATE/UREIDOACRYLATE AMIDOHYDROLASE-RELATED"/>
    <property type="match status" value="1"/>
</dbReference>
<feature type="domain" description="Isochorismatase-like" evidence="2">
    <location>
        <begin position="11"/>
        <end position="184"/>
    </location>
</feature>
<evidence type="ECO:0000259" key="2">
    <source>
        <dbReference type="Pfam" id="PF00857"/>
    </source>
</evidence>
<dbReference type="Proteomes" id="UP000595460">
    <property type="component" value="Chromosome"/>
</dbReference>
<dbReference type="CDD" id="cd01014">
    <property type="entry name" value="nicotinamidase_related"/>
    <property type="match status" value="1"/>
</dbReference>
<dbReference type="RefSeq" id="WP_201660428.1">
    <property type="nucleotide sequence ID" value="NZ_CP068047.1"/>
</dbReference>
<dbReference type="GO" id="GO:0016787">
    <property type="term" value="F:hydrolase activity"/>
    <property type="evidence" value="ECO:0007669"/>
    <property type="project" value="UniProtKB-KW"/>
</dbReference>
<gene>
    <name evidence="3" type="ORF">JI749_05505</name>
</gene>
<evidence type="ECO:0000256" key="1">
    <source>
        <dbReference type="ARBA" id="ARBA00022801"/>
    </source>
</evidence>
<keyword evidence="4" id="KW-1185">Reference proteome</keyword>
<dbReference type="SUPFAM" id="SSF52499">
    <property type="entry name" value="Isochorismatase-like hydrolases"/>
    <property type="match status" value="1"/>
</dbReference>
<dbReference type="InterPro" id="IPR000868">
    <property type="entry name" value="Isochorismatase-like_dom"/>
</dbReference>
<dbReference type="InterPro" id="IPR036380">
    <property type="entry name" value="Isochorismatase-like_sf"/>
</dbReference>
<name>A0ABX7BYS1_9HYPH</name>
<dbReference type="EMBL" id="CP068047">
    <property type="protein sequence ID" value="QQR37073.1"/>
    <property type="molecule type" value="Genomic_DNA"/>
</dbReference>
<protein>
    <submittedName>
        <fullName evidence="3">Cysteine hydrolase</fullName>
    </submittedName>
</protein>